<dbReference type="PANTHER" id="PTHR30329">
    <property type="entry name" value="STATOR ELEMENT OF FLAGELLAR MOTOR COMPLEX"/>
    <property type="match status" value="1"/>
</dbReference>
<dbReference type="EMBL" id="JACHDB010000001">
    <property type="protein sequence ID" value="MBB5432332.1"/>
    <property type="molecule type" value="Genomic_DNA"/>
</dbReference>
<evidence type="ECO:0000256" key="1">
    <source>
        <dbReference type="ARBA" id="ARBA00004442"/>
    </source>
</evidence>
<dbReference type="InterPro" id="IPR006665">
    <property type="entry name" value="OmpA-like"/>
</dbReference>
<evidence type="ECO:0000256" key="2">
    <source>
        <dbReference type="ARBA" id="ARBA00023136"/>
    </source>
</evidence>
<keyword evidence="8" id="KW-1185">Reference proteome</keyword>
<sequence>MRRSAIKRLREHRLAPVVPLLAVSLLLSSCVSGGGDSGGGGGDDSQGGGGDGSSGSGSENKPIATSLTSATAHKENLEFGVMSLERHGDDMVVLNVTVTNRGDKTMTVRDMFREAGRFDGIDYTPDGVSLVDTANSKRYMPFNREGEDKCLCSDWDGTTEITEGESIDFWVAYPNLPSEVKSVVITTPVTPNIIDVPITNTKSPDKEITETPVEDPDIRDLTSYADALDGESSREETGSETKIMLSSDILFKVNESKLTEKATQALESVAKEIDASSGSTVKIDGYTDNTGNDSINNPLSEERAEAVKKELEKITTREGLEFEVEGHGSDDPVATNSTDEGREKNRRVTITFEK</sequence>
<dbReference type="AlphaFoldDB" id="A0A7W8QKW4"/>
<dbReference type="InterPro" id="IPR050330">
    <property type="entry name" value="Bact_OuterMem_StrucFunc"/>
</dbReference>
<dbReference type="GO" id="GO:0009279">
    <property type="term" value="C:cell outer membrane"/>
    <property type="evidence" value="ECO:0007669"/>
    <property type="project" value="UniProtKB-SubCell"/>
</dbReference>
<comment type="caution">
    <text evidence="7">The sequence shown here is derived from an EMBL/GenBank/DDBJ whole genome shotgun (WGS) entry which is preliminary data.</text>
</comment>
<protein>
    <submittedName>
        <fullName evidence="7">Outer membrane protein OmpA-like peptidoglycan-associated protein</fullName>
    </submittedName>
</protein>
<dbReference type="InterPro" id="IPR006664">
    <property type="entry name" value="OMP_bac"/>
</dbReference>
<dbReference type="PRINTS" id="PR01021">
    <property type="entry name" value="OMPADOMAIN"/>
</dbReference>
<dbReference type="PROSITE" id="PS51123">
    <property type="entry name" value="OMPA_2"/>
    <property type="match status" value="1"/>
</dbReference>
<evidence type="ECO:0000313" key="7">
    <source>
        <dbReference type="EMBL" id="MBB5432332.1"/>
    </source>
</evidence>
<dbReference type="RefSeq" id="WP_312893593.1">
    <property type="nucleotide sequence ID" value="NZ_BAAAJD010000042.1"/>
</dbReference>
<feature type="region of interest" description="Disordered" evidence="5">
    <location>
        <begin position="35"/>
        <end position="63"/>
    </location>
</feature>
<dbReference type="InterPro" id="IPR036737">
    <property type="entry name" value="OmpA-like_sf"/>
</dbReference>
<dbReference type="CDD" id="cd07185">
    <property type="entry name" value="OmpA_C-like"/>
    <property type="match status" value="1"/>
</dbReference>
<dbReference type="PROSITE" id="PS51257">
    <property type="entry name" value="PROKAR_LIPOPROTEIN"/>
    <property type="match status" value="1"/>
</dbReference>
<name>A0A7W8QKW4_9ACTN</name>
<feature type="domain" description="OmpA-like" evidence="6">
    <location>
        <begin position="238"/>
        <end position="354"/>
    </location>
</feature>
<feature type="region of interest" description="Disordered" evidence="5">
    <location>
        <begin position="324"/>
        <end position="354"/>
    </location>
</feature>
<evidence type="ECO:0000313" key="8">
    <source>
        <dbReference type="Proteomes" id="UP000572635"/>
    </source>
</evidence>
<reference evidence="7 8" key="1">
    <citation type="submission" date="2020-08" db="EMBL/GenBank/DDBJ databases">
        <title>Sequencing the genomes of 1000 actinobacteria strains.</title>
        <authorList>
            <person name="Klenk H.-P."/>
        </authorList>
    </citation>
    <scope>NUCLEOTIDE SEQUENCE [LARGE SCALE GENOMIC DNA]</scope>
    <source>
        <strain evidence="7 8">DSM 44551</strain>
    </source>
</reference>
<evidence type="ECO:0000259" key="6">
    <source>
        <dbReference type="PROSITE" id="PS51123"/>
    </source>
</evidence>
<feature type="compositionally biased region" description="Gly residues" evidence="5">
    <location>
        <begin position="35"/>
        <end position="55"/>
    </location>
</feature>
<dbReference type="Pfam" id="PF00691">
    <property type="entry name" value="OmpA"/>
    <property type="match status" value="1"/>
</dbReference>
<keyword evidence="2 4" id="KW-0472">Membrane</keyword>
<gene>
    <name evidence="7" type="ORF">HDA36_002416</name>
</gene>
<evidence type="ECO:0000256" key="5">
    <source>
        <dbReference type="SAM" id="MobiDB-lite"/>
    </source>
</evidence>
<dbReference type="Gene3D" id="3.30.1330.60">
    <property type="entry name" value="OmpA-like domain"/>
    <property type="match status" value="1"/>
</dbReference>
<comment type="subcellular location">
    <subcellularLocation>
        <location evidence="1">Cell outer membrane</location>
    </subcellularLocation>
</comment>
<organism evidence="7 8">
    <name type="scientific">Nocardiopsis composta</name>
    <dbReference type="NCBI Taxonomy" id="157465"/>
    <lineage>
        <taxon>Bacteria</taxon>
        <taxon>Bacillati</taxon>
        <taxon>Actinomycetota</taxon>
        <taxon>Actinomycetes</taxon>
        <taxon>Streptosporangiales</taxon>
        <taxon>Nocardiopsidaceae</taxon>
        <taxon>Nocardiopsis</taxon>
    </lineage>
</organism>
<accession>A0A7W8QKW4</accession>
<proteinExistence type="predicted"/>
<keyword evidence="3" id="KW-0998">Cell outer membrane</keyword>
<dbReference type="Proteomes" id="UP000572635">
    <property type="component" value="Unassembled WGS sequence"/>
</dbReference>
<dbReference type="SUPFAM" id="SSF103088">
    <property type="entry name" value="OmpA-like"/>
    <property type="match status" value="1"/>
</dbReference>
<dbReference type="PANTHER" id="PTHR30329:SF21">
    <property type="entry name" value="LIPOPROTEIN YIAD-RELATED"/>
    <property type="match status" value="1"/>
</dbReference>
<evidence type="ECO:0000256" key="3">
    <source>
        <dbReference type="ARBA" id="ARBA00023237"/>
    </source>
</evidence>
<evidence type="ECO:0000256" key="4">
    <source>
        <dbReference type="PROSITE-ProRule" id="PRU00473"/>
    </source>
</evidence>